<evidence type="ECO:0000256" key="3">
    <source>
        <dbReference type="ARBA" id="ARBA00022502"/>
    </source>
</evidence>
<dbReference type="PIRSF" id="PIRSF008765">
    <property type="entry name" value="PIG-P_GPI19"/>
    <property type="match status" value="1"/>
</dbReference>
<dbReference type="EMBL" id="CAJOBH010000558">
    <property type="protein sequence ID" value="CAF3801280.1"/>
    <property type="molecule type" value="Genomic_DNA"/>
</dbReference>
<evidence type="ECO:0000256" key="5">
    <source>
        <dbReference type="ARBA" id="ARBA00022989"/>
    </source>
</evidence>
<dbReference type="PANTHER" id="PTHR46346:SF1">
    <property type="entry name" value="PHOSPHATIDYLINOSITOL N-ACETYLGLUCOSAMINYLTRANSFERASE SUBUNIT P"/>
    <property type="match status" value="1"/>
</dbReference>
<dbReference type="PANTHER" id="PTHR46346">
    <property type="entry name" value="PHOSPHATIDYLINOSITOL N-ACETYLGLUCOSAMINYLTRANSFERASE SUBUNIT P"/>
    <property type="match status" value="1"/>
</dbReference>
<evidence type="ECO:0000313" key="13">
    <source>
        <dbReference type="EMBL" id="CAF2041368.1"/>
    </source>
</evidence>
<evidence type="ECO:0000256" key="8">
    <source>
        <dbReference type="SAM" id="Phobius"/>
    </source>
</evidence>
<evidence type="ECO:0000313" key="10">
    <source>
        <dbReference type="EMBL" id="CAF1609141.1"/>
    </source>
</evidence>
<evidence type="ECO:0000256" key="7">
    <source>
        <dbReference type="PIRNR" id="PIRNR008765"/>
    </source>
</evidence>
<keyword evidence="7" id="KW-0808">Transferase</keyword>
<dbReference type="InterPro" id="IPR052263">
    <property type="entry name" value="GPI_Anchor_Biosynth"/>
</dbReference>
<dbReference type="Proteomes" id="UP000676336">
    <property type="component" value="Unassembled WGS sequence"/>
</dbReference>
<evidence type="ECO:0000256" key="2">
    <source>
        <dbReference type="ARBA" id="ARBA00004687"/>
    </source>
</evidence>
<keyword evidence="21" id="KW-1185">Reference proteome</keyword>
<dbReference type="GO" id="GO:0006506">
    <property type="term" value="P:GPI anchor biosynthetic process"/>
    <property type="evidence" value="ECO:0007669"/>
    <property type="project" value="UniProtKB-UniPathway"/>
</dbReference>
<dbReference type="EMBL" id="CAJOBJ010000096">
    <property type="protein sequence ID" value="CAF3794371.1"/>
    <property type="molecule type" value="Genomic_DNA"/>
</dbReference>
<dbReference type="Proteomes" id="UP000663866">
    <property type="component" value="Unassembled WGS sequence"/>
</dbReference>
<dbReference type="GO" id="GO:0017176">
    <property type="term" value="F:phosphatidylinositol N-acetylglucosaminyltransferase activity"/>
    <property type="evidence" value="ECO:0007669"/>
    <property type="project" value="UniProtKB-UniRule"/>
</dbReference>
<evidence type="ECO:0000313" key="20">
    <source>
        <dbReference type="Proteomes" id="UP000663824"/>
    </source>
</evidence>
<evidence type="ECO:0000256" key="6">
    <source>
        <dbReference type="ARBA" id="ARBA00023136"/>
    </source>
</evidence>
<protein>
    <recommendedName>
        <fullName evidence="7">Phosphatidylinositol N-acetylglucosaminyltransferase subunit P</fullName>
    </recommendedName>
</protein>
<accession>A0A816KR24</accession>
<dbReference type="GO" id="GO:0005783">
    <property type="term" value="C:endoplasmic reticulum"/>
    <property type="evidence" value="ECO:0007669"/>
    <property type="project" value="TreeGrafter"/>
</dbReference>
<dbReference type="Proteomes" id="UP000663887">
    <property type="component" value="Unassembled WGS sequence"/>
</dbReference>
<dbReference type="EMBL" id="CAJOBG010002075">
    <property type="protein sequence ID" value="CAF3981438.1"/>
    <property type="molecule type" value="Genomic_DNA"/>
</dbReference>
<comment type="pathway">
    <text evidence="2 7">Glycolipid biosynthesis; glycosylphosphatidylinositol-anchor biosynthesis.</text>
</comment>
<evidence type="ECO:0000259" key="9">
    <source>
        <dbReference type="Pfam" id="PF08510"/>
    </source>
</evidence>
<dbReference type="EMBL" id="CAJNRF010018004">
    <property type="protein sequence ID" value="CAF2245656.1"/>
    <property type="molecule type" value="Genomic_DNA"/>
</dbReference>
<dbReference type="Pfam" id="PF08510">
    <property type="entry name" value="PIG-P"/>
    <property type="match status" value="1"/>
</dbReference>
<keyword evidence="6 7" id="KW-0472">Membrane</keyword>
<evidence type="ECO:0000313" key="16">
    <source>
        <dbReference type="EMBL" id="CAF3794371.1"/>
    </source>
</evidence>
<dbReference type="EMBL" id="CAJNOW010013294">
    <property type="protein sequence ID" value="CAF1619502.1"/>
    <property type="molecule type" value="Genomic_DNA"/>
</dbReference>
<evidence type="ECO:0000256" key="1">
    <source>
        <dbReference type="ARBA" id="ARBA00004141"/>
    </source>
</evidence>
<comment type="similarity">
    <text evidence="7">Belongs to the PIGP family.</text>
</comment>
<dbReference type="EMBL" id="CAJNRG010001929">
    <property type="protein sequence ID" value="CAF2041368.1"/>
    <property type="molecule type" value="Genomic_DNA"/>
</dbReference>
<keyword evidence="3 7" id="KW-0337">GPI-anchor biosynthesis</keyword>
<reference evidence="12" key="1">
    <citation type="submission" date="2021-02" db="EMBL/GenBank/DDBJ databases">
        <authorList>
            <person name="Nowell W R."/>
        </authorList>
    </citation>
    <scope>NUCLEOTIDE SEQUENCE</scope>
</reference>
<evidence type="ECO:0000313" key="17">
    <source>
        <dbReference type="EMBL" id="CAF3801280.1"/>
    </source>
</evidence>
<dbReference type="EMBL" id="CAJOBF010000026">
    <property type="protein sequence ID" value="CAF3727503.1"/>
    <property type="molecule type" value="Genomic_DNA"/>
</dbReference>
<comment type="subcellular location">
    <subcellularLocation>
        <location evidence="1">Membrane</location>
        <topology evidence="1">Multi-pass membrane protein</topology>
    </subcellularLocation>
</comment>
<dbReference type="GO" id="GO:0016020">
    <property type="term" value="C:membrane"/>
    <property type="evidence" value="ECO:0007669"/>
    <property type="project" value="UniProtKB-SubCell"/>
</dbReference>
<dbReference type="AlphaFoldDB" id="A0A816KR24"/>
<feature type="transmembrane region" description="Helical" evidence="8">
    <location>
        <begin position="54"/>
        <end position="77"/>
    </location>
</feature>
<evidence type="ECO:0000256" key="4">
    <source>
        <dbReference type="ARBA" id="ARBA00022692"/>
    </source>
</evidence>
<dbReference type="Proteomes" id="UP000663824">
    <property type="component" value="Unassembled WGS sequence"/>
</dbReference>
<evidence type="ECO:0000313" key="15">
    <source>
        <dbReference type="EMBL" id="CAF3727503.1"/>
    </source>
</evidence>
<evidence type="ECO:0000313" key="18">
    <source>
        <dbReference type="EMBL" id="CAF3848441.1"/>
    </source>
</evidence>
<dbReference type="Proteomes" id="UP000663856">
    <property type="component" value="Unassembled WGS sequence"/>
</dbReference>
<proteinExistence type="inferred from homology"/>
<evidence type="ECO:0000313" key="21">
    <source>
        <dbReference type="Proteomes" id="UP000663866"/>
    </source>
</evidence>
<comment type="function">
    <text evidence="7">Part of the complex catalyzing the transfer of N-acetylglucosamine from UDP-N-acetylglucosamine to phosphatidylinositol, the first step of GPI biosynthesis.</text>
</comment>
<dbReference type="Proteomes" id="UP000663842">
    <property type="component" value="Unassembled WGS sequence"/>
</dbReference>
<dbReference type="InterPro" id="IPR013717">
    <property type="entry name" value="PIG-P"/>
</dbReference>
<dbReference type="Proteomes" id="UP000681967">
    <property type="component" value="Unassembled WGS sequence"/>
</dbReference>
<dbReference type="InterPro" id="IPR016542">
    <property type="entry name" value="PIG-P_GPI19"/>
</dbReference>
<dbReference type="OrthoDB" id="690928at2759"/>
<dbReference type="EMBL" id="CAJOBI010000847">
    <property type="protein sequence ID" value="CAF3848441.1"/>
    <property type="molecule type" value="Genomic_DNA"/>
</dbReference>
<feature type="transmembrane region" description="Helical" evidence="8">
    <location>
        <begin position="14"/>
        <end position="34"/>
    </location>
</feature>
<dbReference type="Proteomes" id="UP000681720">
    <property type="component" value="Unassembled WGS sequence"/>
</dbReference>
<name>A0A816KR24_9BILA</name>
<evidence type="ECO:0000313" key="11">
    <source>
        <dbReference type="EMBL" id="CAF1619502.1"/>
    </source>
</evidence>
<keyword evidence="5 8" id="KW-1133">Transmembrane helix</keyword>
<dbReference type="Proteomes" id="UP000663834">
    <property type="component" value="Unassembled WGS sequence"/>
</dbReference>
<dbReference type="EMBL" id="CAJNOV010017549">
    <property type="protein sequence ID" value="CAF1609141.1"/>
    <property type="molecule type" value="Genomic_DNA"/>
</dbReference>
<dbReference type="Proteomes" id="UP000663855">
    <property type="component" value="Unassembled WGS sequence"/>
</dbReference>
<evidence type="ECO:0000313" key="12">
    <source>
        <dbReference type="EMBL" id="CAF1918765.1"/>
    </source>
</evidence>
<evidence type="ECO:0000313" key="14">
    <source>
        <dbReference type="EMBL" id="CAF2245656.1"/>
    </source>
</evidence>
<gene>
    <name evidence="17" type="ORF">BYL167_LOCUS3009</name>
    <name evidence="10" type="ORF">CJN711_LOCUS36291</name>
    <name evidence="16" type="ORF">GIL414_LOCUS728</name>
    <name evidence="11" type="ORF">KQP761_LOCUS24472</name>
    <name evidence="12" type="ORF">MBJ925_LOCUS1569</name>
    <name evidence="19" type="ORF">OVN521_LOCUS13953</name>
    <name evidence="18" type="ORF">SMN809_LOCUS3877</name>
    <name evidence="15" type="ORF">UXM345_LOCUS611</name>
    <name evidence="14" type="ORF">WKI299_LOCUS36740</name>
    <name evidence="13" type="ORF">XDN619_LOCUS6769</name>
</gene>
<feature type="domain" description="PIG-P" evidence="9">
    <location>
        <begin position="13"/>
        <end position="126"/>
    </location>
</feature>
<dbReference type="UniPathway" id="UPA00196"/>
<sequence length="131" mass="14961">MPTAPSPSPRPERAIIGFFLYVTSIFAFVIYLLWAYLPNNWFENIGITYYPHKYWSIAIAIVVVALLISIVLGNCLVNSLSVPSLDSMKLIRDRHTRKREFSKYSTTDAIPPVSDLDLSYVNRILYSSDIK</sequence>
<keyword evidence="4 8" id="KW-0812">Transmembrane</keyword>
<organism evidence="12 20">
    <name type="scientific">Rotaria magnacalcarata</name>
    <dbReference type="NCBI Taxonomy" id="392030"/>
    <lineage>
        <taxon>Eukaryota</taxon>
        <taxon>Metazoa</taxon>
        <taxon>Spiralia</taxon>
        <taxon>Gnathifera</taxon>
        <taxon>Rotifera</taxon>
        <taxon>Eurotatoria</taxon>
        <taxon>Bdelloidea</taxon>
        <taxon>Philodinida</taxon>
        <taxon>Philodinidae</taxon>
        <taxon>Rotaria</taxon>
    </lineage>
</organism>
<dbReference type="EMBL" id="CAJNRE010000102">
    <property type="protein sequence ID" value="CAF1918765.1"/>
    <property type="molecule type" value="Genomic_DNA"/>
</dbReference>
<comment type="caution">
    <text evidence="12">The sequence shown here is derived from an EMBL/GenBank/DDBJ whole genome shotgun (WGS) entry which is preliminary data.</text>
</comment>
<evidence type="ECO:0000313" key="19">
    <source>
        <dbReference type="EMBL" id="CAF3981438.1"/>
    </source>
</evidence>